<keyword evidence="1" id="KW-0805">Transcription regulation</keyword>
<gene>
    <name evidence="5" type="ORF">EIP75_07470</name>
</gene>
<dbReference type="GO" id="GO:0003700">
    <property type="term" value="F:DNA-binding transcription factor activity"/>
    <property type="evidence" value="ECO:0007669"/>
    <property type="project" value="InterPro"/>
</dbReference>
<dbReference type="Gene3D" id="1.10.10.60">
    <property type="entry name" value="Homeodomain-like"/>
    <property type="match status" value="1"/>
</dbReference>
<dbReference type="InterPro" id="IPR009057">
    <property type="entry name" value="Homeodomain-like_sf"/>
</dbReference>
<dbReference type="Pfam" id="PF12625">
    <property type="entry name" value="Arabinose_bd"/>
    <property type="match status" value="1"/>
</dbReference>
<reference evidence="5 6" key="1">
    <citation type="submission" date="2018-12" db="EMBL/GenBank/DDBJ databases">
        <title>The whole draft genome of Aquabacterium sp. SJQ9.</title>
        <authorList>
            <person name="Sun L."/>
            <person name="Gao X."/>
            <person name="Chen W."/>
            <person name="Huang K."/>
        </authorList>
    </citation>
    <scope>NUCLEOTIDE SEQUENCE [LARGE SCALE GENOMIC DNA]</scope>
    <source>
        <strain evidence="5 6">SJQ9</strain>
    </source>
</reference>
<dbReference type="PANTHER" id="PTHR47894:SF1">
    <property type="entry name" value="HTH-TYPE TRANSCRIPTIONAL REGULATOR VQSM"/>
    <property type="match status" value="1"/>
</dbReference>
<dbReference type="PROSITE" id="PS01124">
    <property type="entry name" value="HTH_ARAC_FAMILY_2"/>
    <property type="match status" value="1"/>
</dbReference>
<proteinExistence type="predicted"/>
<evidence type="ECO:0000256" key="3">
    <source>
        <dbReference type="ARBA" id="ARBA00023163"/>
    </source>
</evidence>
<dbReference type="Proteomes" id="UP000269265">
    <property type="component" value="Unassembled WGS sequence"/>
</dbReference>
<name>A0A3R8S9W9_9BURK</name>
<evidence type="ECO:0000256" key="1">
    <source>
        <dbReference type="ARBA" id="ARBA00023015"/>
    </source>
</evidence>
<feature type="domain" description="HTH araC/xylS-type" evidence="4">
    <location>
        <begin position="349"/>
        <end position="408"/>
    </location>
</feature>
<dbReference type="EMBL" id="RSED01000005">
    <property type="protein sequence ID" value="RRS04818.1"/>
    <property type="molecule type" value="Genomic_DNA"/>
</dbReference>
<accession>A0A3R8S9W9</accession>
<dbReference type="GO" id="GO:0005829">
    <property type="term" value="C:cytosol"/>
    <property type="evidence" value="ECO:0007669"/>
    <property type="project" value="TreeGrafter"/>
</dbReference>
<organism evidence="5 6">
    <name type="scientific">Aquabacterium soli</name>
    <dbReference type="NCBI Taxonomy" id="2493092"/>
    <lineage>
        <taxon>Bacteria</taxon>
        <taxon>Pseudomonadati</taxon>
        <taxon>Pseudomonadota</taxon>
        <taxon>Betaproteobacteria</taxon>
        <taxon>Burkholderiales</taxon>
        <taxon>Aquabacterium</taxon>
    </lineage>
</organism>
<dbReference type="SMART" id="SM00342">
    <property type="entry name" value="HTH_ARAC"/>
    <property type="match status" value="1"/>
</dbReference>
<dbReference type="SUPFAM" id="SSF46689">
    <property type="entry name" value="Homeodomain-like"/>
    <property type="match status" value="1"/>
</dbReference>
<evidence type="ECO:0000259" key="4">
    <source>
        <dbReference type="PROSITE" id="PS01124"/>
    </source>
</evidence>
<keyword evidence="6" id="KW-1185">Reference proteome</keyword>
<comment type="caution">
    <text evidence="5">The sequence shown here is derived from an EMBL/GenBank/DDBJ whole genome shotgun (WGS) entry which is preliminary data.</text>
</comment>
<keyword evidence="3" id="KW-0804">Transcription</keyword>
<sequence>MHGAMPSCWVRDTGLSLAAATNGLAARAGVHGLAPPANPGRRAAVFRYHLRLMYTPNDHPAPSSAMPPAGFSAPFARVVADYVVAQGLDAAPVHQALGLGNAQLNDEHLRVPSARLAQALAVAAHLCGDPHAPLRIASFVRPAHLGSLGYAVMSVASGGDGLALFEQLQALLCTEIRGHHQVVGQAIETRQELLGPVPRSTEFWIFFVAARLGFARWVSGRALVPVRLDLPCPPPADPRPLLQFVEAPVRFDMPQCREVMPVDWLAWANPNADPAVHALMSSQAGQRLQALRHDAGEAVAQLRQQIAHSLRTEGQVPPLEVLAQRLAQPGAPGAAASARQLQRRLAEQGLNFKSLVEQVRREQALNDLEHTDLPLADVARRAGYADTSTFHRAVRRWTDQTPLAVREQARQRIGASPR</sequence>
<evidence type="ECO:0000313" key="6">
    <source>
        <dbReference type="Proteomes" id="UP000269265"/>
    </source>
</evidence>
<evidence type="ECO:0000256" key="2">
    <source>
        <dbReference type="ARBA" id="ARBA00023125"/>
    </source>
</evidence>
<protein>
    <submittedName>
        <fullName evidence="5">AraC family transcriptional regulator</fullName>
    </submittedName>
</protein>
<dbReference type="GO" id="GO:0000976">
    <property type="term" value="F:transcription cis-regulatory region binding"/>
    <property type="evidence" value="ECO:0007669"/>
    <property type="project" value="TreeGrafter"/>
</dbReference>
<evidence type="ECO:0000313" key="5">
    <source>
        <dbReference type="EMBL" id="RRS04818.1"/>
    </source>
</evidence>
<keyword evidence="2" id="KW-0238">DNA-binding</keyword>
<dbReference type="Pfam" id="PF12833">
    <property type="entry name" value="HTH_18"/>
    <property type="match status" value="1"/>
</dbReference>
<dbReference type="PANTHER" id="PTHR47894">
    <property type="entry name" value="HTH-TYPE TRANSCRIPTIONAL REGULATOR GADX"/>
    <property type="match status" value="1"/>
</dbReference>
<dbReference type="InterPro" id="IPR018060">
    <property type="entry name" value="HTH_AraC"/>
</dbReference>
<dbReference type="AlphaFoldDB" id="A0A3R8S9W9"/>
<dbReference type="InterPro" id="IPR032687">
    <property type="entry name" value="AraC-type_N"/>
</dbReference>